<dbReference type="EMBL" id="JH815723">
    <property type="protein sequence ID" value="EKC20887.1"/>
    <property type="molecule type" value="Genomic_DNA"/>
</dbReference>
<dbReference type="AlphaFoldDB" id="K1PAR2"/>
<proteinExistence type="predicted"/>
<gene>
    <name evidence="1" type="ORF">CGI_10005146</name>
</gene>
<protein>
    <submittedName>
        <fullName evidence="1">Uncharacterized protein</fullName>
    </submittedName>
</protein>
<organism evidence="1">
    <name type="scientific">Magallana gigas</name>
    <name type="common">Pacific oyster</name>
    <name type="synonym">Crassostrea gigas</name>
    <dbReference type="NCBI Taxonomy" id="29159"/>
    <lineage>
        <taxon>Eukaryota</taxon>
        <taxon>Metazoa</taxon>
        <taxon>Spiralia</taxon>
        <taxon>Lophotrochozoa</taxon>
        <taxon>Mollusca</taxon>
        <taxon>Bivalvia</taxon>
        <taxon>Autobranchia</taxon>
        <taxon>Pteriomorphia</taxon>
        <taxon>Ostreida</taxon>
        <taxon>Ostreoidea</taxon>
        <taxon>Ostreidae</taxon>
        <taxon>Magallana</taxon>
    </lineage>
</organism>
<reference evidence="1" key="1">
    <citation type="journal article" date="2012" name="Nature">
        <title>The oyster genome reveals stress adaptation and complexity of shell formation.</title>
        <authorList>
            <person name="Zhang G."/>
            <person name="Fang X."/>
            <person name="Guo X."/>
            <person name="Li L."/>
            <person name="Luo R."/>
            <person name="Xu F."/>
            <person name="Yang P."/>
            <person name="Zhang L."/>
            <person name="Wang X."/>
            <person name="Qi H."/>
            <person name="Xiong Z."/>
            <person name="Que H."/>
            <person name="Xie Y."/>
            <person name="Holland P.W."/>
            <person name="Paps J."/>
            <person name="Zhu Y."/>
            <person name="Wu F."/>
            <person name="Chen Y."/>
            <person name="Wang J."/>
            <person name="Peng C."/>
            <person name="Meng J."/>
            <person name="Yang L."/>
            <person name="Liu J."/>
            <person name="Wen B."/>
            <person name="Zhang N."/>
            <person name="Huang Z."/>
            <person name="Zhu Q."/>
            <person name="Feng Y."/>
            <person name="Mount A."/>
            <person name="Hedgecock D."/>
            <person name="Xu Z."/>
            <person name="Liu Y."/>
            <person name="Domazet-Loso T."/>
            <person name="Du Y."/>
            <person name="Sun X."/>
            <person name="Zhang S."/>
            <person name="Liu B."/>
            <person name="Cheng P."/>
            <person name="Jiang X."/>
            <person name="Li J."/>
            <person name="Fan D."/>
            <person name="Wang W."/>
            <person name="Fu W."/>
            <person name="Wang T."/>
            <person name="Wang B."/>
            <person name="Zhang J."/>
            <person name="Peng Z."/>
            <person name="Li Y."/>
            <person name="Li N."/>
            <person name="Wang J."/>
            <person name="Chen M."/>
            <person name="He Y."/>
            <person name="Tan F."/>
            <person name="Song X."/>
            <person name="Zheng Q."/>
            <person name="Huang R."/>
            <person name="Yang H."/>
            <person name="Du X."/>
            <person name="Chen L."/>
            <person name="Yang M."/>
            <person name="Gaffney P.M."/>
            <person name="Wang S."/>
            <person name="Luo L."/>
            <person name="She Z."/>
            <person name="Ming Y."/>
            <person name="Huang W."/>
            <person name="Zhang S."/>
            <person name="Huang B."/>
            <person name="Zhang Y."/>
            <person name="Qu T."/>
            <person name="Ni P."/>
            <person name="Miao G."/>
            <person name="Wang J."/>
            <person name="Wang Q."/>
            <person name="Steinberg C.E."/>
            <person name="Wang H."/>
            <person name="Li N."/>
            <person name="Qian L."/>
            <person name="Zhang G."/>
            <person name="Li Y."/>
            <person name="Yang H."/>
            <person name="Liu X."/>
            <person name="Wang J."/>
            <person name="Yin Y."/>
            <person name="Wang J."/>
        </authorList>
    </citation>
    <scope>NUCLEOTIDE SEQUENCE [LARGE SCALE GENOMIC DNA]</scope>
    <source>
        <strain evidence="1">05x7-T-G4-1.051#20</strain>
    </source>
</reference>
<name>K1PAR2_MAGGI</name>
<accession>K1PAR2</accession>
<evidence type="ECO:0000313" key="1">
    <source>
        <dbReference type="EMBL" id="EKC20887.1"/>
    </source>
</evidence>
<dbReference type="InParanoid" id="K1PAR2"/>
<sequence length="97" mass="11405">MFRCEITAPPKSNTIDSVAWFFVEQTAGKDKISRLRRGRVMDLRCKDPTLFSSMLLQPDARLSLFICDKQDRICRKTRHDLVASNEEVFRPIFKKRK</sequence>
<dbReference type="HOGENOM" id="CLU_2348696_0_0_1"/>